<dbReference type="Proteomes" id="UP000053105">
    <property type="component" value="Unassembled WGS sequence"/>
</dbReference>
<sequence length="57" mass="6643">MKHISLPIEEIVQFRIKLDDEEKPQAALNENPYLSGFSQKRKLSLKILFIIESLSGW</sequence>
<keyword evidence="2" id="KW-1185">Reference proteome</keyword>
<accession>A0A0M8ZUA6</accession>
<evidence type="ECO:0000313" key="2">
    <source>
        <dbReference type="Proteomes" id="UP000053105"/>
    </source>
</evidence>
<evidence type="ECO:0000313" key="1">
    <source>
        <dbReference type="EMBL" id="KOX70136.1"/>
    </source>
</evidence>
<dbReference type="EMBL" id="KQ435876">
    <property type="protein sequence ID" value="KOX70136.1"/>
    <property type="molecule type" value="Genomic_DNA"/>
</dbReference>
<dbReference type="AlphaFoldDB" id="A0A0M8ZUA6"/>
<protein>
    <submittedName>
        <fullName evidence="1">Uncharacterized protein</fullName>
    </submittedName>
</protein>
<name>A0A0M8ZUA6_9HYME</name>
<organism evidence="1 2">
    <name type="scientific">Melipona quadrifasciata</name>
    <dbReference type="NCBI Taxonomy" id="166423"/>
    <lineage>
        <taxon>Eukaryota</taxon>
        <taxon>Metazoa</taxon>
        <taxon>Ecdysozoa</taxon>
        <taxon>Arthropoda</taxon>
        <taxon>Hexapoda</taxon>
        <taxon>Insecta</taxon>
        <taxon>Pterygota</taxon>
        <taxon>Neoptera</taxon>
        <taxon>Endopterygota</taxon>
        <taxon>Hymenoptera</taxon>
        <taxon>Apocrita</taxon>
        <taxon>Aculeata</taxon>
        <taxon>Apoidea</taxon>
        <taxon>Anthophila</taxon>
        <taxon>Apidae</taxon>
        <taxon>Melipona</taxon>
    </lineage>
</organism>
<gene>
    <name evidence="1" type="ORF">WN51_04876</name>
</gene>
<proteinExistence type="predicted"/>
<reference evidence="1 2" key="1">
    <citation type="submission" date="2015-07" db="EMBL/GenBank/DDBJ databases">
        <title>The genome of Melipona quadrifasciata.</title>
        <authorList>
            <person name="Pan H."/>
            <person name="Kapheim K."/>
        </authorList>
    </citation>
    <scope>NUCLEOTIDE SEQUENCE [LARGE SCALE GENOMIC DNA]</scope>
    <source>
        <strain evidence="1">0111107301</strain>
        <tissue evidence="1">Whole body</tissue>
    </source>
</reference>